<dbReference type="Proteomes" id="UP000199608">
    <property type="component" value="Unassembled WGS sequence"/>
</dbReference>
<gene>
    <name evidence="2" type="ORF">SAMN04487931_11510</name>
</gene>
<name>A0A1H2JS35_9BACT</name>
<keyword evidence="3" id="KW-1185">Reference proteome</keyword>
<keyword evidence="1" id="KW-0812">Transmembrane</keyword>
<dbReference type="AlphaFoldDB" id="A0A1H2JS35"/>
<accession>A0A1H2JS35</accession>
<protein>
    <recommendedName>
        <fullName evidence="4">DUF4381 domain-containing protein</fullName>
    </recommendedName>
</protein>
<evidence type="ECO:0008006" key="4">
    <source>
        <dbReference type="Google" id="ProtNLM"/>
    </source>
</evidence>
<feature type="transmembrane region" description="Helical" evidence="1">
    <location>
        <begin position="18"/>
        <end position="40"/>
    </location>
</feature>
<evidence type="ECO:0000313" key="2">
    <source>
        <dbReference type="EMBL" id="SDU59230.1"/>
    </source>
</evidence>
<sequence>MKDIHGIRPPVQVGFDPILFKIILMVSAAVLVAALVFFLVKKFWKRKKHSKDQKALPQPLAPYEAAAKALDLLFQRQMDDPRAFYFDLTIVLRQYIGRSFGINAIEMTSQEFIRSFKTLDLDKGIKKEMAEFQNISDPFKYAGVVPQKDRVKKDLLLIKAIIDQIEKDLTKQAELLSEKQAERQAEKQKERA</sequence>
<evidence type="ECO:0000313" key="3">
    <source>
        <dbReference type="Proteomes" id="UP000199608"/>
    </source>
</evidence>
<proteinExistence type="predicted"/>
<dbReference type="RefSeq" id="WP_092237694.1">
    <property type="nucleotide sequence ID" value="NZ_FNLL01000015.1"/>
</dbReference>
<evidence type="ECO:0000256" key="1">
    <source>
        <dbReference type="SAM" id="Phobius"/>
    </source>
</evidence>
<keyword evidence="1" id="KW-1133">Transmembrane helix</keyword>
<keyword evidence="1" id="KW-0472">Membrane</keyword>
<organism evidence="2 3">
    <name type="scientific">Desulfobacula phenolica</name>
    <dbReference type="NCBI Taxonomy" id="90732"/>
    <lineage>
        <taxon>Bacteria</taxon>
        <taxon>Pseudomonadati</taxon>
        <taxon>Thermodesulfobacteriota</taxon>
        <taxon>Desulfobacteria</taxon>
        <taxon>Desulfobacterales</taxon>
        <taxon>Desulfobacteraceae</taxon>
        <taxon>Desulfobacula</taxon>
    </lineage>
</organism>
<dbReference type="EMBL" id="FNLL01000015">
    <property type="protein sequence ID" value="SDU59230.1"/>
    <property type="molecule type" value="Genomic_DNA"/>
</dbReference>
<reference evidence="3" key="1">
    <citation type="submission" date="2016-10" db="EMBL/GenBank/DDBJ databases">
        <authorList>
            <person name="Varghese N."/>
            <person name="Submissions S."/>
        </authorList>
    </citation>
    <scope>NUCLEOTIDE SEQUENCE [LARGE SCALE GENOMIC DNA]</scope>
    <source>
        <strain evidence="3">DSM 3384</strain>
    </source>
</reference>